<dbReference type="Ensembl" id="ENSMMMT00000015657.1">
    <property type="protein sequence ID" value="ENSMMMP00000013719.1"/>
    <property type="gene ID" value="ENSMMMG00000012227.1"/>
</dbReference>
<keyword evidence="5 10" id="KW-0929">Antimicrobial</keyword>
<reference evidence="12" key="2">
    <citation type="submission" date="2025-09" db="UniProtKB">
        <authorList>
            <consortium name="Ensembl"/>
        </authorList>
    </citation>
    <scope>IDENTIFICATION</scope>
</reference>
<evidence type="ECO:0000256" key="7">
    <source>
        <dbReference type="ARBA" id="ARBA00022940"/>
    </source>
</evidence>
<evidence type="ECO:0000256" key="6">
    <source>
        <dbReference type="ARBA" id="ARBA00022729"/>
    </source>
</evidence>
<dbReference type="GO" id="GO:0042742">
    <property type="term" value="P:defense response to bacterium"/>
    <property type="evidence" value="ECO:0007669"/>
    <property type="project" value="UniProtKB-UniRule"/>
</dbReference>
<feature type="domain" description="Beta-defensin" evidence="11">
    <location>
        <begin position="34"/>
        <end position="63"/>
    </location>
</feature>
<dbReference type="GO" id="GO:0005576">
    <property type="term" value="C:extracellular region"/>
    <property type="evidence" value="ECO:0007669"/>
    <property type="project" value="UniProtKB-SubCell"/>
</dbReference>
<comment type="function">
    <text evidence="1 10">Has antibacterial activity.</text>
</comment>
<feature type="signal peptide" evidence="10">
    <location>
        <begin position="1"/>
        <end position="22"/>
    </location>
</feature>
<evidence type="ECO:0000256" key="5">
    <source>
        <dbReference type="ARBA" id="ARBA00022529"/>
    </source>
</evidence>
<keyword evidence="6 10" id="KW-0732">Signal</keyword>
<dbReference type="GeneTree" id="ENSGT00530000064429"/>
<evidence type="ECO:0000256" key="9">
    <source>
        <dbReference type="ARBA" id="ARBA00023157"/>
    </source>
</evidence>
<dbReference type="PANTHER" id="PTHR15001">
    <property type="entry name" value="BETA-DEFENSIN 123-RELATED"/>
    <property type="match status" value="1"/>
</dbReference>
<comment type="subcellular location">
    <subcellularLocation>
        <location evidence="2 10">Secreted</location>
    </subcellularLocation>
</comment>
<gene>
    <name evidence="12" type="primary">DEFB135</name>
</gene>
<reference evidence="12" key="1">
    <citation type="submission" date="2025-08" db="UniProtKB">
        <authorList>
            <consortium name="Ensembl"/>
        </authorList>
    </citation>
    <scope>IDENTIFICATION</scope>
</reference>
<dbReference type="InterPro" id="IPR050544">
    <property type="entry name" value="Beta-defensin"/>
</dbReference>
<evidence type="ECO:0000256" key="4">
    <source>
        <dbReference type="ARBA" id="ARBA00022525"/>
    </source>
</evidence>
<evidence type="ECO:0000256" key="2">
    <source>
        <dbReference type="ARBA" id="ARBA00004613"/>
    </source>
</evidence>
<keyword evidence="8 10" id="KW-0044">Antibiotic</keyword>
<proteinExistence type="inferred from homology"/>
<name>A0A8C5ZDK6_MARMA</name>
<protein>
    <recommendedName>
        <fullName evidence="10">Beta-defensin</fullName>
    </recommendedName>
</protein>
<keyword evidence="7 10" id="KW-0211">Defensin</keyword>
<keyword evidence="13" id="KW-1185">Reference proteome</keyword>
<sequence length="71" mass="8079">MRNLLLVLVVLVLLSYVPPVRSGPNAFIRQMFSTCWRLKGSCKKKCSKDEVFHIMCDNMSLCCVVLIYLPG</sequence>
<organism evidence="12 13">
    <name type="scientific">Marmota marmota marmota</name>
    <name type="common">Alpine marmot</name>
    <dbReference type="NCBI Taxonomy" id="9994"/>
    <lineage>
        <taxon>Eukaryota</taxon>
        <taxon>Metazoa</taxon>
        <taxon>Chordata</taxon>
        <taxon>Craniata</taxon>
        <taxon>Vertebrata</taxon>
        <taxon>Euteleostomi</taxon>
        <taxon>Mammalia</taxon>
        <taxon>Eutheria</taxon>
        <taxon>Euarchontoglires</taxon>
        <taxon>Glires</taxon>
        <taxon>Rodentia</taxon>
        <taxon>Sciuromorpha</taxon>
        <taxon>Sciuridae</taxon>
        <taxon>Xerinae</taxon>
        <taxon>Marmotini</taxon>
        <taxon>Marmota</taxon>
    </lineage>
</organism>
<dbReference type="Proteomes" id="UP000694407">
    <property type="component" value="Unplaced"/>
</dbReference>
<evidence type="ECO:0000256" key="3">
    <source>
        <dbReference type="ARBA" id="ARBA00007371"/>
    </source>
</evidence>
<dbReference type="Pfam" id="PF13841">
    <property type="entry name" value="Defensin_beta_2"/>
    <property type="match status" value="1"/>
</dbReference>
<keyword evidence="4 10" id="KW-0964">Secreted</keyword>
<dbReference type="Gene3D" id="3.10.360.10">
    <property type="entry name" value="Antimicrobial Peptide, Beta-defensin 2, Chain A"/>
    <property type="match status" value="1"/>
</dbReference>
<evidence type="ECO:0000256" key="10">
    <source>
        <dbReference type="RuleBase" id="RU231113"/>
    </source>
</evidence>
<evidence type="ECO:0000259" key="11">
    <source>
        <dbReference type="Pfam" id="PF13841"/>
    </source>
</evidence>
<keyword evidence="9" id="KW-1015">Disulfide bond</keyword>
<evidence type="ECO:0000256" key="8">
    <source>
        <dbReference type="ARBA" id="ARBA00023022"/>
    </source>
</evidence>
<dbReference type="PANTHER" id="PTHR15001:SF10">
    <property type="entry name" value="BETA-DEFENSIN 135"/>
    <property type="match status" value="1"/>
</dbReference>
<evidence type="ECO:0000256" key="1">
    <source>
        <dbReference type="ARBA" id="ARBA00002878"/>
    </source>
</evidence>
<evidence type="ECO:0000313" key="13">
    <source>
        <dbReference type="Proteomes" id="UP000694407"/>
    </source>
</evidence>
<feature type="chain" id="PRO_5034972245" description="Beta-defensin" evidence="10">
    <location>
        <begin position="23"/>
        <end position="71"/>
    </location>
</feature>
<accession>A0A8C5ZDK6</accession>
<comment type="similarity">
    <text evidence="3 10">Belongs to the beta-defensin family.</text>
</comment>
<dbReference type="InterPro" id="IPR025933">
    <property type="entry name" value="Beta_defensin_dom"/>
</dbReference>
<dbReference type="GO" id="GO:0045087">
    <property type="term" value="P:innate immune response"/>
    <property type="evidence" value="ECO:0007669"/>
    <property type="project" value="InterPro"/>
</dbReference>
<dbReference type="AlphaFoldDB" id="A0A8C5ZDK6"/>
<evidence type="ECO:0000313" key="12">
    <source>
        <dbReference type="Ensembl" id="ENSMMMP00000013719.1"/>
    </source>
</evidence>